<dbReference type="AlphaFoldDB" id="A0A0L8FRG7"/>
<organism evidence="1">
    <name type="scientific">Octopus bimaculoides</name>
    <name type="common">California two-spotted octopus</name>
    <dbReference type="NCBI Taxonomy" id="37653"/>
    <lineage>
        <taxon>Eukaryota</taxon>
        <taxon>Metazoa</taxon>
        <taxon>Spiralia</taxon>
        <taxon>Lophotrochozoa</taxon>
        <taxon>Mollusca</taxon>
        <taxon>Cephalopoda</taxon>
        <taxon>Coleoidea</taxon>
        <taxon>Octopodiformes</taxon>
        <taxon>Octopoda</taxon>
        <taxon>Incirrata</taxon>
        <taxon>Octopodidae</taxon>
        <taxon>Octopus</taxon>
    </lineage>
</organism>
<gene>
    <name evidence="1" type="ORF">OCBIM_22010138mg</name>
</gene>
<evidence type="ECO:0000313" key="1">
    <source>
        <dbReference type="EMBL" id="KOF67243.1"/>
    </source>
</evidence>
<proteinExistence type="predicted"/>
<dbReference type="EMBL" id="KQ427275">
    <property type="protein sequence ID" value="KOF67243.1"/>
    <property type="molecule type" value="Genomic_DNA"/>
</dbReference>
<sequence length="51" mass="5894">MHHHPVIFQCHHMSCGCHQCRHSAILSPTHQCRHKTSPNFAIKDLIFIGHL</sequence>
<accession>A0A0L8FRG7</accession>
<protein>
    <submittedName>
        <fullName evidence="1">Uncharacterized protein</fullName>
    </submittedName>
</protein>
<name>A0A0L8FRG7_OCTBM</name>
<reference evidence="1" key="1">
    <citation type="submission" date="2015-07" db="EMBL/GenBank/DDBJ databases">
        <title>MeaNS - Measles Nucleotide Surveillance Program.</title>
        <authorList>
            <person name="Tran T."/>
            <person name="Druce J."/>
        </authorList>
    </citation>
    <scope>NUCLEOTIDE SEQUENCE</scope>
    <source>
        <strain evidence="1">UCB-OBI-ISO-001</strain>
        <tissue evidence="1">Gonad</tissue>
    </source>
</reference>